<dbReference type="STRING" id="71139.A0A059D0X4"/>
<dbReference type="SUPFAM" id="SSF52540">
    <property type="entry name" value="P-loop containing nucleoside triphosphate hydrolases"/>
    <property type="match status" value="1"/>
</dbReference>
<dbReference type="InParanoid" id="A0A059D0X4"/>
<dbReference type="SUPFAM" id="SSF52058">
    <property type="entry name" value="L domain-like"/>
    <property type="match status" value="1"/>
</dbReference>
<dbReference type="Gene3D" id="3.80.10.10">
    <property type="entry name" value="Ribonuclease Inhibitor"/>
    <property type="match status" value="2"/>
</dbReference>
<dbReference type="Pfam" id="PF25019">
    <property type="entry name" value="LRR_R13L1-DRL21"/>
    <property type="match status" value="1"/>
</dbReference>
<name>A0A059D0X4_EUCGR</name>
<accession>A0A059D0X4</accession>
<dbReference type="PANTHER" id="PTHR47186:SF26">
    <property type="entry name" value="LEUCINE-RICH REPEAT DOMAIN, L DOMAIN-CONTAINING PROTEIN-RELATED"/>
    <property type="match status" value="1"/>
</dbReference>
<dbReference type="InterPro" id="IPR032675">
    <property type="entry name" value="LRR_dom_sf"/>
</dbReference>
<dbReference type="OMA" id="NHEHEAQ"/>
<dbReference type="InterPro" id="IPR027417">
    <property type="entry name" value="P-loop_NTPase"/>
</dbReference>
<dbReference type="Gramene" id="KCW84056">
    <property type="protein sequence ID" value="KCW84056"/>
    <property type="gene ID" value="EUGRSUZ_B00939"/>
</dbReference>
<feature type="domain" description="R13L1/DRL21-like LRR repeat region" evidence="1">
    <location>
        <begin position="181"/>
        <end position="290"/>
    </location>
</feature>
<dbReference type="AlphaFoldDB" id="A0A059D0X4"/>
<dbReference type="EMBL" id="KK198754">
    <property type="protein sequence ID" value="KCW84056.1"/>
    <property type="molecule type" value="Genomic_DNA"/>
</dbReference>
<dbReference type="InterPro" id="IPR056789">
    <property type="entry name" value="LRR_R13L1-DRL21"/>
</dbReference>
<reference evidence="2" key="1">
    <citation type="submission" date="2013-07" db="EMBL/GenBank/DDBJ databases">
        <title>The genome of Eucalyptus grandis.</title>
        <authorList>
            <person name="Schmutz J."/>
            <person name="Hayes R."/>
            <person name="Myburg A."/>
            <person name="Tuskan G."/>
            <person name="Grattapaglia D."/>
            <person name="Rokhsar D.S."/>
        </authorList>
    </citation>
    <scope>NUCLEOTIDE SEQUENCE</scope>
    <source>
        <tissue evidence="2">Leaf extractions</tissue>
    </source>
</reference>
<dbReference type="PANTHER" id="PTHR47186">
    <property type="entry name" value="LEUCINE-RICH REPEAT-CONTAINING PROTEIN 57"/>
    <property type="match status" value="1"/>
</dbReference>
<gene>
    <name evidence="2" type="ORF">EUGRSUZ_B00939</name>
</gene>
<sequence length="490" mass="56651">MFGGVLRTKRTLEEWQDILNNKIWDLPMAKNDGVLPILKLSYVHLPSYLKRYFAYCAVFPKDYEIERDELVASNIKTRYASFIPSWHVTSKSKCLKPYQGMKALRSLILVRDRSSGDFLSISNVALNDLLTNLKYLRVFSSCHYDIIEVPNCIGHLKTLRYLNFSYTFIKRGCNSLSKLPQELQKVEKVIDAIDAILLRKLDLANLSLHWDKHLGNLHNHEHEAQVLDFLQPHTNLENLTILNYGGARFPSWLDCTYSKIMSLCLWHYPNIVSLPMIGQLPSLKELSLKGLYAIGRLGSKFYGGKRHFSSLTTLKFEEMLTWRDWSCYAEGLEEEEHLVVRLYPSLVRTLLDRLGRLIKPEIHSCLHLENLTNVCLPSLRELFLEDCNKEILKSLVNLTSLTILTIKNLVELVCFDNGFMSYLTKLKELHIGGYDQLKYLWQDGNEMLNLTCLQELTIVCCPQFTSLVAREREIELPCNLEKMELSNCTS</sequence>
<protein>
    <recommendedName>
        <fullName evidence="1">R13L1/DRL21-like LRR repeat region domain-containing protein</fullName>
    </recommendedName>
</protein>
<evidence type="ECO:0000259" key="1">
    <source>
        <dbReference type="Pfam" id="PF25019"/>
    </source>
</evidence>
<proteinExistence type="predicted"/>
<evidence type="ECO:0000313" key="2">
    <source>
        <dbReference type="EMBL" id="KCW84056.1"/>
    </source>
</evidence>
<organism evidence="2">
    <name type="scientific">Eucalyptus grandis</name>
    <name type="common">Flooded gum</name>
    <dbReference type="NCBI Taxonomy" id="71139"/>
    <lineage>
        <taxon>Eukaryota</taxon>
        <taxon>Viridiplantae</taxon>
        <taxon>Streptophyta</taxon>
        <taxon>Embryophyta</taxon>
        <taxon>Tracheophyta</taxon>
        <taxon>Spermatophyta</taxon>
        <taxon>Magnoliopsida</taxon>
        <taxon>eudicotyledons</taxon>
        <taxon>Gunneridae</taxon>
        <taxon>Pentapetalae</taxon>
        <taxon>rosids</taxon>
        <taxon>malvids</taxon>
        <taxon>Myrtales</taxon>
        <taxon>Myrtaceae</taxon>
        <taxon>Myrtoideae</taxon>
        <taxon>Eucalypteae</taxon>
        <taxon>Eucalyptus</taxon>
    </lineage>
</organism>